<accession>A0ABR2KDK7</accession>
<organism evidence="2 3">
    <name type="scientific">Tritrichomonas musculus</name>
    <dbReference type="NCBI Taxonomy" id="1915356"/>
    <lineage>
        <taxon>Eukaryota</taxon>
        <taxon>Metamonada</taxon>
        <taxon>Parabasalia</taxon>
        <taxon>Tritrichomonadida</taxon>
        <taxon>Tritrichomonadidae</taxon>
        <taxon>Tritrichomonas</taxon>
    </lineage>
</organism>
<protein>
    <recommendedName>
        <fullName evidence="1">VPS9 domain-containing protein</fullName>
    </recommendedName>
</protein>
<evidence type="ECO:0000259" key="1">
    <source>
        <dbReference type="PROSITE" id="PS51205"/>
    </source>
</evidence>
<dbReference type="EMBL" id="JAPFFF010000005">
    <property type="protein sequence ID" value="KAK8888973.1"/>
    <property type="molecule type" value="Genomic_DNA"/>
</dbReference>
<dbReference type="InterPro" id="IPR003123">
    <property type="entry name" value="VPS9"/>
</dbReference>
<sequence length="488" mass="56757">MSNDVSNLTHQDVNPNNEIDVQNKQHNCLTFDQWISTHQRISEYIQIMLNNSNENDEKSSFSQRRANIHERTLSDLKSFESTIEEYGEQLQSELDKIQNDVPVASIPHYIKESFTYKKLTYIQGLLYDAQSSIISRKLYLIMERQADINSLSDLLRSNLIPDNITIAVSLSFFTINWGTNDTYVIYLSECLKRLIAQTPIENQLQKNIYVQPLWLTNFPQYFSTILNQAKECIDQKLFYMPHMEFEESLYQCILELYSKNIDDLLKEKSENRPDALFKLCQDIIPNKKRLSQLEKSISLLMLFRVVFELVTTHVKNGNNMEELDETFINQKSYTDQSLIEKVIRISKFPIRSFSLPDCVSVEDPNMNVREFFRSHELLKVAADEISQTLFASNPIDTLFGFHKSLSVIDEVYRNNENSAIQTTCFDDMFSLFFGAFLASDTTDVFFLSNVMNMYLAQFVLCPPFEYALTTVEALVIHIKTLDISKLDH</sequence>
<dbReference type="PROSITE" id="PS51205">
    <property type="entry name" value="VPS9"/>
    <property type="match status" value="1"/>
</dbReference>
<proteinExistence type="predicted"/>
<keyword evidence="3" id="KW-1185">Reference proteome</keyword>
<comment type="caution">
    <text evidence="2">The sequence shown here is derived from an EMBL/GenBank/DDBJ whole genome shotgun (WGS) entry which is preliminary data.</text>
</comment>
<reference evidence="2 3" key="1">
    <citation type="submission" date="2024-04" db="EMBL/GenBank/DDBJ databases">
        <title>Tritrichomonas musculus Genome.</title>
        <authorList>
            <person name="Alves-Ferreira E."/>
            <person name="Grigg M."/>
            <person name="Lorenzi H."/>
            <person name="Galac M."/>
        </authorList>
    </citation>
    <scope>NUCLEOTIDE SEQUENCE [LARGE SCALE GENOMIC DNA]</scope>
    <source>
        <strain evidence="2 3">EAF2021</strain>
    </source>
</reference>
<name>A0ABR2KDK7_9EUKA</name>
<gene>
    <name evidence="2" type="ORF">M9Y10_033714</name>
</gene>
<evidence type="ECO:0000313" key="2">
    <source>
        <dbReference type="EMBL" id="KAK8888973.1"/>
    </source>
</evidence>
<dbReference type="Proteomes" id="UP001470230">
    <property type="component" value="Unassembled WGS sequence"/>
</dbReference>
<evidence type="ECO:0000313" key="3">
    <source>
        <dbReference type="Proteomes" id="UP001470230"/>
    </source>
</evidence>
<feature type="domain" description="VPS9" evidence="1">
    <location>
        <begin position="332"/>
        <end position="487"/>
    </location>
</feature>